<name>A0A4Y3R774_STRCI</name>
<accession>A0A4Y3R774</accession>
<feature type="region of interest" description="Disordered" evidence="1">
    <location>
        <begin position="189"/>
        <end position="222"/>
    </location>
</feature>
<dbReference type="OrthoDB" id="9777271at2"/>
<protein>
    <submittedName>
        <fullName evidence="4">CHAD domain-containing protein</fullName>
    </submittedName>
</protein>
<dbReference type="AlphaFoldDB" id="A0A4Y3R774"/>
<dbReference type="Pfam" id="PF01928">
    <property type="entry name" value="CYTH"/>
    <property type="match status" value="1"/>
</dbReference>
<dbReference type="EMBL" id="BJMM01000052">
    <property type="protein sequence ID" value="GEB53481.1"/>
    <property type="molecule type" value="Genomic_DNA"/>
</dbReference>
<dbReference type="Pfam" id="PF05235">
    <property type="entry name" value="CHAD"/>
    <property type="match status" value="1"/>
</dbReference>
<dbReference type="PANTHER" id="PTHR39339">
    <property type="entry name" value="SLR1444 PROTEIN"/>
    <property type="match status" value="1"/>
</dbReference>
<reference evidence="4 5" key="1">
    <citation type="submission" date="2019-06" db="EMBL/GenBank/DDBJ databases">
        <title>Whole genome shotgun sequence of Streptomyces cacaoi subsp. cacaoi NBRC 12748.</title>
        <authorList>
            <person name="Hosoyama A."/>
            <person name="Uohara A."/>
            <person name="Ohji S."/>
            <person name="Ichikawa N."/>
        </authorList>
    </citation>
    <scope>NUCLEOTIDE SEQUENCE [LARGE SCALE GENOMIC DNA]</scope>
    <source>
        <strain evidence="4 5">NBRC 12748</strain>
    </source>
</reference>
<dbReference type="PANTHER" id="PTHR39339:SF1">
    <property type="entry name" value="CHAD DOMAIN-CONTAINING PROTEIN"/>
    <property type="match status" value="1"/>
</dbReference>
<dbReference type="SMART" id="SM00880">
    <property type="entry name" value="CHAD"/>
    <property type="match status" value="1"/>
</dbReference>
<evidence type="ECO:0000256" key="1">
    <source>
        <dbReference type="SAM" id="MobiDB-lite"/>
    </source>
</evidence>
<organism evidence="4 5">
    <name type="scientific">Streptomyces cacaoi</name>
    <dbReference type="NCBI Taxonomy" id="1898"/>
    <lineage>
        <taxon>Bacteria</taxon>
        <taxon>Bacillati</taxon>
        <taxon>Actinomycetota</taxon>
        <taxon>Actinomycetes</taxon>
        <taxon>Kitasatosporales</taxon>
        <taxon>Streptomycetaceae</taxon>
        <taxon>Streptomyces</taxon>
    </lineage>
</organism>
<dbReference type="Gene3D" id="2.40.320.10">
    <property type="entry name" value="Hypothetical Protein Pfu-838710-001"/>
    <property type="match status" value="1"/>
</dbReference>
<dbReference type="RefSeq" id="WP_086815733.1">
    <property type="nucleotide sequence ID" value="NZ_BJMM01000052.1"/>
</dbReference>
<comment type="caution">
    <text evidence="4">The sequence shown here is derived from an EMBL/GenBank/DDBJ whole genome shotgun (WGS) entry which is preliminary data.</text>
</comment>
<dbReference type="SMART" id="SM01118">
    <property type="entry name" value="CYTH"/>
    <property type="match status" value="1"/>
</dbReference>
<dbReference type="InterPro" id="IPR038186">
    <property type="entry name" value="CHAD_dom_sf"/>
</dbReference>
<dbReference type="InterPro" id="IPR023577">
    <property type="entry name" value="CYTH_domain"/>
</dbReference>
<dbReference type="PROSITE" id="PS51708">
    <property type="entry name" value="CHAD"/>
    <property type="match status" value="1"/>
</dbReference>
<evidence type="ECO:0000259" key="3">
    <source>
        <dbReference type="PROSITE" id="PS51708"/>
    </source>
</evidence>
<feature type="domain" description="CHAD" evidence="3">
    <location>
        <begin position="221"/>
        <end position="506"/>
    </location>
</feature>
<evidence type="ECO:0000313" key="4">
    <source>
        <dbReference type="EMBL" id="GEB53481.1"/>
    </source>
</evidence>
<dbReference type="PROSITE" id="PS51707">
    <property type="entry name" value="CYTH"/>
    <property type="match status" value="1"/>
</dbReference>
<dbReference type="Proteomes" id="UP000319210">
    <property type="component" value="Unassembled WGS sequence"/>
</dbReference>
<feature type="domain" description="CYTH" evidence="2">
    <location>
        <begin position="4"/>
        <end position="211"/>
    </location>
</feature>
<dbReference type="Gene3D" id="1.40.20.10">
    <property type="entry name" value="CHAD domain"/>
    <property type="match status" value="1"/>
</dbReference>
<dbReference type="SUPFAM" id="SSF55154">
    <property type="entry name" value="CYTH-like phosphatases"/>
    <property type="match status" value="1"/>
</dbReference>
<evidence type="ECO:0000313" key="5">
    <source>
        <dbReference type="Proteomes" id="UP000319210"/>
    </source>
</evidence>
<dbReference type="InterPro" id="IPR033469">
    <property type="entry name" value="CYTH-like_dom_sf"/>
</dbReference>
<gene>
    <name evidence="4" type="ORF">SCA03_60320</name>
</gene>
<dbReference type="InterPro" id="IPR007899">
    <property type="entry name" value="CHAD_dom"/>
</dbReference>
<sequence length="518" mass="55691">MAQVREIERKYEPTPQAAAAGTVTLPSCAGVPGVAGTVDEPPVELDATYYDTPDLRLAADRITLRRRTGGSDAGWHLKLPADPADPGVRDEIQAPLSPGPPRELAGLVRSRVRAQPLVPLVRLRQRRTVRRLLDADGASLVELSLDEVRAERCGTEGAATAWTEVEAELAEDADPAVLDALEPVLTADGSGLRRSAAPSKLRRALEETGAAPGAGDGGQDGGSAGAVVLRHVRTQVRALIELDPAVRRDVHDSVHRMRVATRRLRSAFRSFGRVLEPEATGPVGDELAWLARELGADRDQEVLAARLTDRLAGLPDQLRHGPVDERLRTFCAGGRTGSRGRLLAVLDSDRYLELLETLTGLLDAPPLRPAAHAAPGEVLARAVRRDHERLARRVDEALAAPAGDGRDRALHEARKAVKRARYAAEAARPALGAPAKQYAAVTTRVQELLGDHQDSVLVRRALLRIAAQAHAAGEPSFPYGVLYEREAALAQAREAELPGLWARVVRAAGPFRRTAPEE</sequence>
<proteinExistence type="predicted"/>
<feature type="compositionally biased region" description="Gly residues" evidence="1">
    <location>
        <begin position="212"/>
        <end position="222"/>
    </location>
</feature>
<evidence type="ECO:0000259" key="2">
    <source>
        <dbReference type="PROSITE" id="PS51707"/>
    </source>
</evidence>
<keyword evidence="5" id="KW-1185">Reference proteome</keyword>
<dbReference type="CDD" id="cd07374">
    <property type="entry name" value="CYTH-like_Pase"/>
    <property type="match status" value="1"/>
</dbReference>